<dbReference type="RefSeq" id="WP_072855302.1">
    <property type="nucleotide sequence ID" value="NZ_FQUE01000001.1"/>
</dbReference>
<accession>A0A1M4SVR8</accession>
<dbReference type="OrthoDB" id="9803483at2"/>
<dbReference type="InterPro" id="IPR036812">
    <property type="entry name" value="NAD(P)_OxRdtase_dom_sf"/>
</dbReference>
<dbReference type="EMBL" id="FQUE01000001">
    <property type="protein sequence ID" value="SHE36320.1"/>
    <property type="molecule type" value="Genomic_DNA"/>
</dbReference>
<dbReference type="SUPFAM" id="SSF51430">
    <property type="entry name" value="NAD(P)-linked oxidoreductase"/>
    <property type="match status" value="1"/>
</dbReference>
<evidence type="ECO:0000256" key="1">
    <source>
        <dbReference type="ARBA" id="ARBA00023002"/>
    </source>
</evidence>
<evidence type="ECO:0000313" key="3">
    <source>
        <dbReference type="EMBL" id="SHE36320.1"/>
    </source>
</evidence>
<evidence type="ECO:0000313" key="4">
    <source>
        <dbReference type="Proteomes" id="UP000183987"/>
    </source>
</evidence>
<dbReference type="STRING" id="366533.SAMN05444339_101158"/>
<sequence length="347" mass="38609">MKDLTLGRTDITVTDWCLGTMTFGNQTPEDDAHRQIDMALDAGLTFMDCAEMYPVNPVTRETAGRSEEYLGNWFEKSGRRSDWVLATKASGPNDNIVHDGKGYTGANVDKAIDDSLRRLKTDVIDLYQLHWPHRGTWAFRNNWTFDPSGQDRSQVLDHMHDVLSGLDRAVKAGKIRAVGLSNETAWGTVKWCDLAEEHGLPRMATIQNEYSLLCRIMDTDMAETMHHEDVTLLSFSPLAAGLLTGKYQDGAVPKGSRMDLNGNLGGRKSERVFDVVQVYLDIAARHDLSPVHMAMAWQATRPFAVSAIFGATTADQLQHILAGRDVTLSEDVLQEIEAAHKAHPLPY</sequence>
<dbReference type="Gene3D" id="3.20.20.100">
    <property type="entry name" value="NADP-dependent oxidoreductase domain"/>
    <property type="match status" value="1"/>
</dbReference>
<dbReference type="Pfam" id="PF00248">
    <property type="entry name" value="Aldo_ket_red"/>
    <property type="match status" value="1"/>
</dbReference>
<feature type="domain" description="NADP-dependent oxidoreductase" evidence="2">
    <location>
        <begin position="17"/>
        <end position="339"/>
    </location>
</feature>
<organism evidence="3 4">
    <name type="scientific">Loktanella atrilutea</name>
    <dbReference type="NCBI Taxonomy" id="366533"/>
    <lineage>
        <taxon>Bacteria</taxon>
        <taxon>Pseudomonadati</taxon>
        <taxon>Pseudomonadota</taxon>
        <taxon>Alphaproteobacteria</taxon>
        <taxon>Rhodobacterales</taxon>
        <taxon>Roseobacteraceae</taxon>
        <taxon>Loktanella</taxon>
    </lineage>
</organism>
<keyword evidence="1" id="KW-0560">Oxidoreductase</keyword>
<keyword evidence="4" id="KW-1185">Reference proteome</keyword>
<dbReference type="PANTHER" id="PTHR43364">
    <property type="entry name" value="NADH-SPECIFIC METHYLGLYOXAL REDUCTASE-RELATED"/>
    <property type="match status" value="1"/>
</dbReference>
<name>A0A1M4SVR8_LOKAT</name>
<protein>
    <submittedName>
        <fullName evidence="3">Predicted oxidoreductase</fullName>
    </submittedName>
</protein>
<dbReference type="GO" id="GO:0016491">
    <property type="term" value="F:oxidoreductase activity"/>
    <property type="evidence" value="ECO:0007669"/>
    <property type="project" value="UniProtKB-KW"/>
</dbReference>
<evidence type="ECO:0000259" key="2">
    <source>
        <dbReference type="Pfam" id="PF00248"/>
    </source>
</evidence>
<dbReference type="AlphaFoldDB" id="A0A1M4SVR8"/>
<dbReference type="Proteomes" id="UP000183987">
    <property type="component" value="Unassembled WGS sequence"/>
</dbReference>
<dbReference type="InterPro" id="IPR023210">
    <property type="entry name" value="NADP_OxRdtase_dom"/>
</dbReference>
<gene>
    <name evidence="3" type="ORF">SAMN05444339_101158</name>
</gene>
<proteinExistence type="predicted"/>
<dbReference type="CDD" id="cd19094">
    <property type="entry name" value="AKR_Tas-like"/>
    <property type="match status" value="1"/>
</dbReference>
<reference evidence="4" key="1">
    <citation type="submission" date="2016-11" db="EMBL/GenBank/DDBJ databases">
        <authorList>
            <person name="Varghese N."/>
            <person name="Submissions S."/>
        </authorList>
    </citation>
    <scope>NUCLEOTIDE SEQUENCE [LARGE SCALE GENOMIC DNA]</scope>
    <source>
        <strain evidence="4">DSM 29326</strain>
    </source>
</reference>
<dbReference type="InterPro" id="IPR050523">
    <property type="entry name" value="AKR_Detox_Biosynth"/>
</dbReference>
<dbReference type="PANTHER" id="PTHR43364:SF4">
    <property type="entry name" value="NAD(P)-LINKED OXIDOREDUCTASE SUPERFAMILY PROTEIN"/>
    <property type="match status" value="1"/>
</dbReference>